<sequence>MAAPATPIFGNGPIPNINTGSKIILVIKPMVLILNGDLLFPKPTNIDVNTGFIK</sequence>
<evidence type="ECO:0000313" key="1">
    <source>
        <dbReference type="EMBL" id="MPM77305.1"/>
    </source>
</evidence>
<proteinExistence type="predicted"/>
<dbReference type="AlphaFoldDB" id="A0A645CK43"/>
<accession>A0A645CK43</accession>
<dbReference type="EMBL" id="VSSQ01027857">
    <property type="protein sequence ID" value="MPM77305.1"/>
    <property type="molecule type" value="Genomic_DNA"/>
</dbReference>
<name>A0A645CK43_9ZZZZ</name>
<gene>
    <name evidence="1" type="ORF">SDC9_124308</name>
</gene>
<comment type="caution">
    <text evidence="1">The sequence shown here is derived from an EMBL/GenBank/DDBJ whole genome shotgun (WGS) entry which is preliminary data.</text>
</comment>
<organism evidence="1">
    <name type="scientific">bioreactor metagenome</name>
    <dbReference type="NCBI Taxonomy" id="1076179"/>
    <lineage>
        <taxon>unclassified sequences</taxon>
        <taxon>metagenomes</taxon>
        <taxon>ecological metagenomes</taxon>
    </lineage>
</organism>
<protein>
    <submittedName>
        <fullName evidence="1">Uncharacterized protein</fullName>
    </submittedName>
</protein>
<reference evidence="1" key="1">
    <citation type="submission" date="2019-08" db="EMBL/GenBank/DDBJ databases">
        <authorList>
            <person name="Kucharzyk K."/>
            <person name="Murdoch R.W."/>
            <person name="Higgins S."/>
            <person name="Loffler F."/>
        </authorList>
    </citation>
    <scope>NUCLEOTIDE SEQUENCE</scope>
</reference>